<evidence type="ECO:0000256" key="4">
    <source>
        <dbReference type="SAM" id="SignalP"/>
    </source>
</evidence>
<keyword evidence="1" id="KW-0540">Nuclease</keyword>
<name>A0A7M7JMF3_VARDE</name>
<keyword evidence="4" id="KW-0732">Signal</keyword>
<organism evidence="6 7">
    <name type="scientific">Varroa destructor</name>
    <name type="common">Honeybee mite</name>
    <dbReference type="NCBI Taxonomy" id="109461"/>
    <lineage>
        <taxon>Eukaryota</taxon>
        <taxon>Metazoa</taxon>
        <taxon>Ecdysozoa</taxon>
        <taxon>Arthropoda</taxon>
        <taxon>Chelicerata</taxon>
        <taxon>Arachnida</taxon>
        <taxon>Acari</taxon>
        <taxon>Parasitiformes</taxon>
        <taxon>Mesostigmata</taxon>
        <taxon>Gamasina</taxon>
        <taxon>Dermanyssoidea</taxon>
        <taxon>Varroidae</taxon>
        <taxon>Varroa</taxon>
    </lineage>
</organism>
<dbReference type="InterPro" id="IPR036397">
    <property type="entry name" value="RNaseH_sf"/>
</dbReference>
<proteinExistence type="predicted"/>
<dbReference type="PANTHER" id="PTHR13620:SF104">
    <property type="entry name" value="EXONUCLEASE 3'-5' DOMAIN-CONTAINING PROTEIN 2"/>
    <property type="match status" value="1"/>
</dbReference>
<evidence type="ECO:0000259" key="5">
    <source>
        <dbReference type="SMART" id="SM00474"/>
    </source>
</evidence>
<accession>A0A7M7JMF3</accession>
<evidence type="ECO:0000313" key="6">
    <source>
        <dbReference type="EnsemblMetazoa" id="XP_022648428"/>
    </source>
</evidence>
<feature type="chain" id="PRO_5029828028" description="3'-5' exonuclease domain-containing protein" evidence="4">
    <location>
        <begin position="21"/>
        <end position="615"/>
    </location>
</feature>
<sequence>MDNVLKQKLILGLGACAVAAGAWYLSRQECTCEECSETDTEATVYIVENSADWRGSCEEIIAEIRHSKVIALDCEWVTSKDADGGRRKIALLQLAASTTWVALIRLCKVGLIPEELVDILKDPSIVKVGVAVLEDAEKLHDDYKIQVNGCLDLRYMALATPTVKRKLVEASQGLSLAGMTEVLLEAEMMKDFTIRCSDWECEQLSDEQINYASYDVVCAYGLAEKIARSNDWVTRIIGLLLPSYLWLDSYLLSQYSEFIGIRFHRKQTKLSKKRETPLLTSTKDGKEKTLRSYSARRKPLYENCVLLCPDGEKLCTCDAKKAQWYLDHGLGEEVEGEDGDPLTVMLNFEPAIRTILDGDYYSSPKDNVCVICGAADNLVRKMVVPKEYRKHFPKIMKHHNAHDIVLTCIECHSRFSSSDNTLKEQLAERCNAPLTSLVAKFRENPELKAVRSAGNALLKKPLGLPKDRQEELQNCLKQHFNVEELTEKLIEEASKLETKERNNEYISHGRKVVEHFANQPEGLIQLELLWRQHFIDSTQAHHLPSLWSVNHHHDVLAVKIALYRDADPDGAEVLMKRIGLSKSRVDDVMRKLELTDGVKVGKMSIKKGRLLETLN</sequence>
<dbReference type="Proteomes" id="UP000594260">
    <property type="component" value="Unplaced"/>
</dbReference>
<dbReference type="InterPro" id="IPR051132">
    <property type="entry name" value="3-5_Exonuclease_domain"/>
</dbReference>
<keyword evidence="3" id="KW-0269">Exonuclease</keyword>
<dbReference type="InParanoid" id="A0A7M7JMF3"/>
<dbReference type="PANTHER" id="PTHR13620">
    <property type="entry name" value="3-5 EXONUCLEASE"/>
    <property type="match status" value="1"/>
</dbReference>
<evidence type="ECO:0000256" key="2">
    <source>
        <dbReference type="ARBA" id="ARBA00022801"/>
    </source>
</evidence>
<dbReference type="Gene3D" id="3.30.420.10">
    <property type="entry name" value="Ribonuclease H-like superfamily/Ribonuclease H"/>
    <property type="match status" value="1"/>
</dbReference>
<dbReference type="KEGG" id="vde:111245006"/>
<dbReference type="EnsemblMetazoa" id="XM_022792693">
    <property type="protein sequence ID" value="XP_022648428"/>
    <property type="gene ID" value="LOC111245006"/>
</dbReference>
<evidence type="ECO:0000256" key="1">
    <source>
        <dbReference type="ARBA" id="ARBA00022722"/>
    </source>
</evidence>
<keyword evidence="7" id="KW-1185">Reference proteome</keyword>
<dbReference type="GeneID" id="111245006"/>
<dbReference type="OrthoDB" id="1920326at2759"/>
<evidence type="ECO:0000313" key="7">
    <source>
        <dbReference type="Proteomes" id="UP000594260"/>
    </source>
</evidence>
<dbReference type="FunCoup" id="A0A7M7JMF3">
    <property type="interactions" value="797"/>
</dbReference>
<dbReference type="InterPro" id="IPR002562">
    <property type="entry name" value="3'-5'_exonuclease_dom"/>
</dbReference>
<dbReference type="Pfam" id="PF01612">
    <property type="entry name" value="DNA_pol_A_exo1"/>
    <property type="match status" value="1"/>
</dbReference>
<dbReference type="InterPro" id="IPR012337">
    <property type="entry name" value="RNaseH-like_sf"/>
</dbReference>
<dbReference type="GO" id="GO:0005737">
    <property type="term" value="C:cytoplasm"/>
    <property type="evidence" value="ECO:0007669"/>
    <property type="project" value="TreeGrafter"/>
</dbReference>
<dbReference type="CDD" id="cd06141">
    <property type="entry name" value="WRN_exo"/>
    <property type="match status" value="1"/>
</dbReference>
<reference evidence="6" key="1">
    <citation type="submission" date="2021-01" db="UniProtKB">
        <authorList>
            <consortium name="EnsemblMetazoa"/>
        </authorList>
    </citation>
    <scope>IDENTIFICATION</scope>
</reference>
<evidence type="ECO:0000256" key="3">
    <source>
        <dbReference type="ARBA" id="ARBA00022839"/>
    </source>
</evidence>
<dbReference type="RefSeq" id="XP_022648428.1">
    <property type="nucleotide sequence ID" value="XM_022792693.1"/>
</dbReference>
<dbReference type="GO" id="GO:0005634">
    <property type="term" value="C:nucleus"/>
    <property type="evidence" value="ECO:0007669"/>
    <property type="project" value="TreeGrafter"/>
</dbReference>
<dbReference type="AlphaFoldDB" id="A0A7M7JMF3"/>
<protein>
    <recommendedName>
        <fullName evidence="5">3'-5' exonuclease domain-containing protein</fullName>
    </recommendedName>
</protein>
<dbReference type="GO" id="GO:0008408">
    <property type="term" value="F:3'-5' exonuclease activity"/>
    <property type="evidence" value="ECO:0007669"/>
    <property type="project" value="InterPro"/>
</dbReference>
<dbReference type="SMART" id="SM00474">
    <property type="entry name" value="35EXOc"/>
    <property type="match status" value="1"/>
</dbReference>
<keyword evidence="2" id="KW-0378">Hydrolase</keyword>
<dbReference type="SUPFAM" id="SSF53098">
    <property type="entry name" value="Ribonuclease H-like"/>
    <property type="match status" value="1"/>
</dbReference>
<feature type="domain" description="3'-5' exonuclease" evidence="5">
    <location>
        <begin position="44"/>
        <end position="231"/>
    </location>
</feature>
<feature type="signal peptide" evidence="4">
    <location>
        <begin position="1"/>
        <end position="20"/>
    </location>
</feature>
<dbReference type="OMA" id="RYYQTPK"/>
<dbReference type="GO" id="GO:0006139">
    <property type="term" value="P:nucleobase-containing compound metabolic process"/>
    <property type="evidence" value="ECO:0007669"/>
    <property type="project" value="InterPro"/>
</dbReference>
<dbReference type="GO" id="GO:0003676">
    <property type="term" value="F:nucleic acid binding"/>
    <property type="evidence" value="ECO:0007669"/>
    <property type="project" value="InterPro"/>
</dbReference>